<evidence type="ECO:0000313" key="2">
    <source>
        <dbReference type="Proteomes" id="UP000271098"/>
    </source>
</evidence>
<protein>
    <submittedName>
        <fullName evidence="3">Ovule protein</fullName>
    </submittedName>
</protein>
<name>A0A183E4Q9_9BILA</name>
<evidence type="ECO:0000313" key="3">
    <source>
        <dbReference type="WBParaSite" id="GPUH_0001597201-mRNA-1"/>
    </source>
</evidence>
<dbReference type="EMBL" id="UYRT01083107">
    <property type="protein sequence ID" value="VDN26981.1"/>
    <property type="molecule type" value="Genomic_DNA"/>
</dbReference>
<organism evidence="3">
    <name type="scientific">Gongylonema pulchrum</name>
    <dbReference type="NCBI Taxonomy" id="637853"/>
    <lineage>
        <taxon>Eukaryota</taxon>
        <taxon>Metazoa</taxon>
        <taxon>Ecdysozoa</taxon>
        <taxon>Nematoda</taxon>
        <taxon>Chromadorea</taxon>
        <taxon>Rhabditida</taxon>
        <taxon>Spirurina</taxon>
        <taxon>Spiruromorpha</taxon>
        <taxon>Spiruroidea</taxon>
        <taxon>Gongylonematidae</taxon>
        <taxon>Gongylonema</taxon>
    </lineage>
</organism>
<dbReference type="OrthoDB" id="5852175at2759"/>
<sequence>MAASSSRLISYYCCSSTYQVINFFTDDNGHPYKLRKWRIPGSNMCDPSSISSGITRFTPTVYIPSSSVATLTPSPSAHLCCPRLLAFLSLFLLSMPNKMYYLCF</sequence>
<dbReference type="WBParaSite" id="GPUH_0001597201-mRNA-1">
    <property type="protein sequence ID" value="GPUH_0001597201-mRNA-1"/>
    <property type="gene ID" value="GPUH_0001597201"/>
</dbReference>
<dbReference type="Proteomes" id="UP000271098">
    <property type="component" value="Unassembled WGS sequence"/>
</dbReference>
<dbReference type="AlphaFoldDB" id="A0A183E4Q9"/>
<accession>A0A183E4Q9</accession>
<evidence type="ECO:0000313" key="1">
    <source>
        <dbReference type="EMBL" id="VDN26981.1"/>
    </source>
</evidence>
<reference evidence="1 2" key="2">
    <citation type="submission" date="2018-11" db="EMBL/GenBank/DDBJ databases">
        <authorList>
            <consortium name="Pathogen Informatics"/>
        </authorList>
    </citation>
    <scope>NUCLEOTIDE SEQUENCE [LARGE SCALE GENOMIC DNA]</scope>
</reference>
<gene>
    <name evidence="1" type="ORF">GPUH_LOCUS15950</name>
</gene>
<reference evidence="3" key="1">
    <citation type="submission" date="2016-06" db="UniProtKB">
        <authorList>
            <consortium name="WormBaseParasite"/>
        </authorList>
    </citation>
    <scope>IDENTIFICATION</scope>
</reference>
<keyword evidence="2" id="KW-1185">Reference proteome</keyword>
<proteinExistence type="predicted"/>